<feature type="region of interest" description="Disordered" evidence="1">
    <location>
        <begin position="1"/>
        <end position="26"/>
    </location>
</feature>
<dbReference type="EMBL" id="SNYJ01000004">
    <property type="protein sequence ID" value="TDQ41229.1"/>
    <property type="molecule type" value="Genomic_DNA"/>
</dbReference>
<protein>
    <recommendedName>
        <fullName evidence="4">PHP domain-containing protein</fullName>
    </recommendedName>
</protein>
<dbReference type="Gene3D" id="3.20.20.140">
    <property type="entry name" value="Metal-dependent hydrolases"/>
    <property type="match status" value="1"/>
</dbReference>
<evidence type="ECO:0000313" key="3">
    <source>
        <dbReference type="Proteomes" id="UP000295632"/>
    </source>
</evidence>
<dbReference type="Proteomes" id="UP000295632">
    <property type="component" value="Unassembled WGS sequence"/>
</dbReference>
<evidence type="ECO:0000313" key="2">
    <source>
        <dbReference type="EMBL" id="TDQ41229.1"/>
    </source>
</evidence>
<dbReference type="RefSeq" id="WP_166639197.1">
    <property type="nucleotide sequence ID" value="NZ_SNYJ01000004.1"/>
</dbReference>
<comment type="caution">
    <text evidence="2">The sequence shown here is derived from an EMBL/GenBank/DDBJ whole genome shotgun (WGS) entry which is preliminary data.</text>
</comment>
<reference evidence="2 3" key="1">
    <citation type="submission" date="2019-03" db="EMBL/GenBank/DDBJ databases">
        <title>Genomic Encyclopedia of Type Strains, Phase IV (KMG-IV): sequencing the most valuable type-strain genomes for metagenomic binning, comparative biology and taxonomic classification.</title>
        <authorList>
            <person name="Goeker M."/>
        </authorList>
    </citation>
    <scope>NUCLEOTIDE SEQUENCE [LARGE SCALE GENOMIC DNA]</scope>
    <source>
        <strain evidence="2 3">DSM 28697</strain>
    </source>
</reference>
<keyword evidence="3" id="KW-1185">Reference proteome</keyword>
<dbReference type="AlphaFoldDB" id="A0A4R6U8U7"/>
<gene>
    <name evidence="2" type="ORF">EV213_104227</name>
</gene>
<accession>A0A4R6U8U7</accession>
<evidence type="ECO:0008006" key="4">
    <source>
        <dbReference type="Google" id="ProtNLM"/>
    </source>
</evidence>
<sequence length="164" mass="17814">MVRGNGITAIGGSDTHRPDPNVEHGTPTTWVLAKARTVESILEAIRKGWVCISSTLEGPRIAIQKGHASVGVKKGKPQVAVSGAKAGQVVKLFSEKGVEERYVIPESVDNWSSDVRVAAAHFYRVELWSEGEGLLLNFLTTSVEYFSLTLMDTSAIFSSCFLYT</sequence>
<organism evidence="2 3">
    <name type="scientific">Aureibacillus halotolerans</name>
    <dbReference type="NCBI Taxonomy" id="1508390"/>
    <lineage>
        <taxon>Bacteria</taxon>
        <taxon>Bacillati</taxon>
        <taxon>Bacillota</taxon>
        <taxon>Bacilli</taxon>
        <taxon>Bacillales</taxon>
        <taxon>Bacillaceae</taxon>
        <taxon>Aureibacillus</taxon>
    </lineage>
</organism>
<name>A0A4R6U8U7_9BACI</name>
<evidence type="ECO:0000256" key="1">
    <source>
        <dbReference type="SAM" id="MobiDB-lite"/>
    </source>
</evidence>
<proteinExistence type="predicted"/>